<evidence type="ECO:0000313" key="1">
    <source>
        <dbReference type="EMBL" id="ASK38160.1"/>
    </source>
</evidence>
<name>A0A220SXJ8_9EURY</name>
<dbReference type="OrthoDB" id="317970at2157"/>
<dbReference type="InterPro" id="IPR036390">
    <property type="entry name" value="WH_DNA-bd_sf"/>
</dbReference>
<dbReference type="OMA" id="RDYDDEF"/>
<accession>A0A220SXJ8</accession>
<sequence length="168" mass="19911">MPDDIPDTAPNLEDVNYDELSEFFEKKGAVELISLLDGEGYRFDEIDDLLDVSRGYLNDRRDEAVHLRLIVPDQAYRDDSVRRVWTLTTLGHYLRQRMRHLGVTESHERLITARREYEDRKGDFLDWVDDPESIEAYAEDMRAGNRVHPTEFPAKIQDLFRRIDHDRF</sequence>
<protein>
    <submittedName>
        <fullName evidence="1">Uncharacterized protein</fullName>
    </submittedName>
</protein>
<reference evidence="1" key="1">
    <citation type="submission" date="2016-09" db="EMBL/GenBank/DDBJ databases">
        <title>A plasmid goes viral.</title>
        <authorList>
            <person name="Erdmann S."/>
            <person name="Tschitschko B."/>
            <person name="Cavicchioli R."/>
        </authorList>
    </citation>
    <scope>NUCLEOTIDE SEQUENCE</scope>
    <source>
        <strain evidence="1">HLS1</strain>
        <plasmid evidence="1">pR1SE2</plasmid>
    </source>
</reference>
<dbReference type="EMBL" id="KX906370">
    <property type="protein sequence ID" value="ASK38160.1"/>
    <property type="molecule type" value="Genomic_DNA"/>
</dbReference>
<proteinExistence type="predicted"/>
<dbReference type="SUPFAM" id="SSF46785">
    <property type="entry name" value="Winged helix' DNA-binding domain"/>
    <property type="match status" value="1"/>
</dbReference>
<dbReference type="AlphaFoldDB" id="A0A220SXJ8"/>
<dbReference type="GeneID" id="32205189"/>
<geneLocation type="plasmid" evidence="1">
    <name>pR1SE2</name>
</geneLocation>
<organism evidence="1">
    <name type="scientific">Halorubrum lacusprofundi</name>
    <dbReference type="NCBI Taxonomy" id="2247"/>
    <lineage>
        <taxon>Archaea</taxon>
        <taxon>Methanobacteriati</taxon>
        <taxon>Methanobacteriota</taxon>
        <taxon>Stenosarchaea group</taxon>
        <taxon>Halobacteria</taxon>
        <taxon>Halobacteriales</taxon>
        <taxon>Haloferacaceae</taxon>
        <taxon>Halorubrum</taxon>
    </lineage>
</organism>
<dbReference type="RefSeq" id="WP_009762300.1">
    <property type="nucleotide sequence ID" value="NZ_JAXGGM010000050.1"/>
</dbReference>
<keyword evidence="1" id="KW-0614">Plasmid</keyword>